<reference evidence="1 2" key="2">
    <citation type="submission" date="2017-02" db="EMBL/GenBank/DDBJ databases">
        <title>A genome survey and senescence transcriptome analysis in Lentinula edodes.</title>
        <authorList>
            <person name="Sakamoto Y."/>
            <person name="Nakade K."/>
            <person name="Sato S."/>
            <person name="Yoshida Y."/>
            <person name="Miyazaki K."/>
            <person name="Natsume S."/>
            <person name="Konno N."/>
        </authorList>
    </citation>
    <scope>NUCLEOTIDE SEQUENCE [LARGE SCALE GENOMIC DNA]</scope>
    <source>
        <strain evidence="1 2">NBRC 111202</strain>
    </source>
</reference>
<proteinExistence type="predicted"/>
<gene>
    <name evidence="1" type="ORF">LENED_012772</name>
</gene>
<comment type="caution">
    <text evidence="1">The sequence shown here is derived from an EMBL/GenBank/DDBJ whole genome shotgun (WGS) entry which is preliminary data.</text>
</comment>
<evidence type="ECO:0000313" key="1">
    <source>
        <dbReference type="EMBL" id="GAW10496.1"/>
    </source>
</evidence>
<dbReference type="AlphaFoldDB" id="A0A1Q3ETD6"/>
<name>A0A1Q3ETD6_LENED</name>
<dbReference type="Proteomes" id="UP000188533">
    <property type="component" value="Unassembled WGS sequence"/>
</dbReference>
<protein>
    <submittedName>
        <fullName evidence="1">Uncharacterized protein</fullName>
    </submittedName>
</protein>
<accession>A0A1Q3ETD6</accession>
<dbReference type="EMBL" id="BDGU01001800">
    <property type="protein sequence ID" value="GAW10496.1"/>
    <property type="molecule type" value="Genomic_DNA"/>
</dbReference>
<reference evidence="1 2" key="1">
    <citation type="submission" date="2016-08" db="EMBL/GenBank/DDBJ databases">
        <authorList>
            <consortium name="Lentinula edodes genome sequencing consortium"/>
            <person name="Sakamoto Y."/>
            <person name="Nakade K."/>
            <person name="Sato S."/>
            <person name="Yoshida Y."/>
            <person name="Miyazaki K."/>
            <person name="Natsume S."/>
            <person name="Konno N."/>
        </authorList>
    </citation>
    <scope>NUCLEOTIDE SEQUENCE [LARGE SCALE GENOMIC DNA]</scope>
    <source>
        <strain evidence="1 2">NBRC 111202</strain>
    </source>
</reference>
<organism evidence="1 2">
    <name type="scientific">Lentinula edodes</name>
    <name type="common">Shiitake mushroom</name>
    <name type="synonym">Lentinus edodes</name>
    <dbReference type="NCBI Taxonomy" id="5353"/>
    <lineage>
        <taxon>Eukaryota</taxon>
        <taxon>Fungi</taxon>
        <taxon>Dikarya</taxon>
        <taxon>Basidiomycota</taxon>
        <taxon>Agaricomycotina</taxon>
        <taxon>Agaricomycetes</taxon>
        <taxon>Agaricomycetidae</taxon>
        <taxon>Agaricales</taxon>
        <taxon>Marasmiineae</taxon>
        <taxon>Omphalotaceae</taxon>
        <taxon>Lentinula</taxon>
    </lineage>
</organism>
<evidence type="ECO:0000313" key="2">
    <source>
        <dbReference type="Proteomes" id="UP000188533"/>
    </source>
</evidence>
<sequence>MAERYAFWSGTGWKIAALKERSAYTAFDKNMRCKMAANPAPARHYPDEVTLEVIALQILLLSTQWLS</sequence>
<keyword evidence="2" id="KW-1185">Reference proteome</keyword>